<dbReference type="PANTHER" id="PTHR43861">
    <property type="entry name" value="TRANS-ACONITATE 2-METHYLTRANSFERASE-RELATED"/>
    <property type="match status" value="1"/>
</dbReference>
<dbReference type="Proteomes" id="UP000326903">
    <property type="component" value="Unassembled WGS sequence"/>
</dbReference>
<evidence type="ECO:0000313" key="1">
    <source>
        <dbReference type="EMBL" id="KAA9041633.1"/>
    </source>
</evidence>
<keyword evidence="2" id="KW-1185">Reference proteome</keyword>
<gene>
    <name evidence="1" type="ORF">FW778_06320</name>
</gene>
<dbReference type="SUPFAM" id="SSF53335">
    <property type="entry name" value="S-adenosyl-L-methionine-dependent methyltransferases"/>
    <property type="match status" value="1"/>
</dbReference>
<keyword evidence="1" id="KW-0808">Transferase</keyword>
<dbReference type="EMBL" id="VYQF01000001">
    <property type="protein sequence ID" value="KAA9041633.1"/>
    <property type="molecule type" value="Genomic_DNA"/>
</dbReference>
<sequence length="317" mass="36269">MEIDNGVICPICGGLSKKIKSLDSAYIKSQLSIQFNTPVLKDVEIVDYELLRCNECSFEFAFPQIEGSRSFYDWVTSQPKYYVENRWEYYKVLDLLAKGSKGIKLLDVGCGDGQFFDVINQGGRLIIDLYGLDTTDASIEICRNKGYKVFCMDIQKFKSVHEETLFSTITAFHVLEHIADPKKFLAEMADLLEPAGSIFISTPYSPMDFELDWYDVLNHPPHHMGRWNMNSYIKIAKILGLKPEFFMPEYPGLLRSAILSFKFSIYGSAQLESKMKILKAIGRRPGKFFTHLLKQSKRTRISGKRASNVILVKFTKI</sequence>
<accession>A0A5J5IMT7</accession>
<proteinExistence type="predicted"/>
<dbReference type="Pfam" id="PF13489">
    <property type="entry name" value="Methyltransf_23"/>
    <property type="match status" value="1"/>
</dbReference>
<dbReference type="RefSeq" id="WP_150413753.1">
    <property type="nucleotide sequence ID" value="NZ_VYQF01000001.1"/>
</dbReference>
<dbReference type="AlphaFoldDB" id="A0A5J5IMT7"/>
<comment type="caution">
    <text evidence="1">The sequence shown here is derived from an EMBL/GenBank/DDBJ whole genome shotgun (WGS) entry which is preliminary data.</text>
</comment>
<protein>
    <submittedName>
        <fullName evidence="1">Class I SAM-dependent methyltransferase</fullName>
    </submittedName>
</protein>
<dbReference type="CDD" id="cd02440">
    <property type="entry name" value="AdoMet_MTases"/>
    <property type="match status" value="1"/>
</dbReference>
<dbReference type="GO" id="GO:0008168">
    <property type="term" value="F:methyltransferase activity"/>
    <property type="evidence" value="ECO:0007669"/>
    <property type="project" value="UniProtKB-KW"/>
</dbReference>
<dbReference type="Gene3D" id="3.40.50.150">
    <property type="entry name" value="Vaccinia Virus protein VP39"/>
    <property type="match status" value="1"/>
</dbReference>
<dbReference type="PANTHER" id="PTHR43861:SF6">
    <property type="entry name" value="METHYLTRANSFERASE TYPE 11"/>
    <property type="match status" value="1"/>
</dbReference>
<keyword evidence="1" id="KW-0489">Methyltransferase</keyword>
<reference evidence="1 2" key="1">
    <citation type="submission" date="2019-09" db="EMBL/GenBank/DDBJ databases">
        <title>Draft genome sequence of Ginsengibacter sp. BR5-29.</title>
        <authorList>
            <person name="Im W.-T."/>
        </authorList>
    </citation>
    <scope>NUCLEOTIDE SEQUENCE [LARGE SCALE GENOMIC DNA]</scope>
    <source>
        <strain evidence="1 2">BR5-29</strain>
    </source>
</reference>
<organism evidence="1 2">
    <name type="scientific">Ginsengibacter hankyongi</name>
    <dbReference type="NCBI Taxonomy" id="2607284"/>
    <lineage>
        <taxon>Bacteria</taxon>
        <taxon>Pseudomonadati</taxon>
        <taxon>Bacteroidota</taxon>
        <taxon>Chitinophagia</taxon>
        <taxon>Chitinophagales</taxon>
        <taxon>Chitinophagaceae</taxon>
        <taxon>Ginsengibacter</taxon>
    </lineage>
</organism>
<evidence type="ECO:0000313" key="2">
    <source>
        <dbReference type="Proteomes" id="UP000326903"/>
    </source>
</evidence>
<name>A0A5J5IMT7_9BACT</name>
<dbReference type="InterPro" id="IPR029063">
    <property type="entry name" value="SAM-dependent_MTases_sf"/>
</dbReference>
<dbReference type="GO" id="GO:0032259">
    <property type="term" value="P:methylation"/>
    <property type="evidence" value="ECO:0007669"/>
    <property type="project" value="UniProtKB-KW"/>
</dbReference>